<gene>
    <name evidence="2" type="ORF">SULYE_1715</name>
</gene>
<dbReference type="EMBL" id="ABZS01000228">
    <property type="protein sequence ID" value="EEP59787.1"/>
    <property type="molecule type" value="Genomic_DNA"/>
</dbReference>
<evidence type="ECO:0008006" key="4">
    <source>
        <dbReference type="Google" id="ProtNLM"/>
    </source>
</evidence>
<evidence type="ECO:0000256" key="1">
    <source>
        <dbReference type="ARBA" id="ARBA00006315"/>
    </source>
</evidence>
<organism evidence="2 3">
    <name type="scientific">Sulfurihydrogenibium yellowstonense SS-5</name>
    <dbReference type="NCBI Taxonomy" id="432331"/>
    <lineage>
        <taxon>Bacteria</taxon>
        <taxon>Pseudomonadati</taxon>
        <taxon>Aquificota</taxon>
        <taxon>Aquificia</taxon>
        <taxon>Aquificales</taxon>
        <taxon>Hydrogenothermaceae</taxon>
        <taxon>Sulfurihydrogenibium</taxon>
    </lineage>
</organism>
<dbReference type="PANTHER" id="PTHR11060">
    <property type="entry name" value="PROTEIN MEMO1"/>
    <property type="match status" value="1"/>
</dbReference>
<dbReference type="AlphaFoldDB" id="C4FMB1"/>
<accession>C4FMB1</accession>
<evidence type="ECO:0000313" key="2">
    <source>
        <dbReference type="EMBL" id="EEP59787.1"/>
    </source>
</evidence>
<comment type="similarity">
    <text evidence="1">Belongs to the MEMO1 family.</text>
</comment>
<reference evidence="2 3" key="1">
    <citation type="submission" date="2009-04" db="EMBL/GenBank/DDBJ databases">
        <authorList>
            <person name="Reysenbach A.-L."/>
            <person name="Heidelberg J.F."/>
            <person name="Nelson W.C."/>
        </authorList>
    </citation>
    <scope>NUCLEOTIDE SEQUENCE [LARGE SCALE GENOMIC DNA]</scope>
    <source>
        <strain evidence="2 3">SS-5</strain>
    </source>
</reference>
<protein>
    <recommendedName>
        <fullName evidence="4">AmmeMemoRadiSam system protein B</fullName>
    </recommendedName>
</protein>
<dbReference type="Pfam" id="PF01875">
    <property type="entry name" value="Memo"/>
    <property type="match status" value="1"/>
</dbReference>
<name>C4FMB1_9AQUI</name>
<dbReference type="NCBIfam" id="TIGR04336">
    <property type="entry name" value="AmmeMemoSam_B"/>
    <property type="match status" value="1"/>
</dbReference>
<proteinExistence type="inferred from homology"/>
<sequence>MLTVRKPAVANMFYTGDKERLLYTIKNYLNKAPLYDYVPEGIVVPHAGYMYSGPVAAVSYKQLLNLDPNKHYKILLIGPSHHVYFNGVSYGFYDYWETPLGKVKVNKEMIIKFLKDIRIFH</sequence>
<dbReference type="InterPro" id="IPR002737">
    <property type="entry name" value="MEMO1_fam"/>
</dbReference>
<dbReference type="PANTHER" id="PTHR11060:SF0">
    <property type="entry name" value="PROTEIN MEMO1"/>
    <property type="match status" value="1"/>
</dbReference>
<dbReference type="Gene3D" id="3.40.830.10">
    <property type="entry name" value="LigB-like"/>
    <property type="match status" value="1"/>
</dbReference>
<evidence type="ECO:0000313" key="3">
    <source>
        <dbReference type="Proteomes" id="UP000005540"/>
    </source>
</evidence>
<dbReference type="CDD" id="cd07361">
    <property type="entry name" value="MEMO_like"/>
    <property type="match status" value="1"/>
</dbReference>
<comment type="caution">
    <text evidence="2">The sequence shown here is derived from an EMBL/GenBank/DDBJ whole genome shotgun (WGS) entry which is preliminary data.</text>
</comment>
<keyword evidence="3" id="KW-1185">Reference proteome</keyword>
<dbReference type="Proteomes" id="UP000005540">
    <property type="component" value="Unassembled WGS sequence"/>
</dbReference>
<dbReference type="RefSeq" id="WP_007548263.1">
    <property type="nucleotide sequence ID" value="NZ_ABZS01000228.1"/>
</dbReference>